<dbReference type="GO" id="GO:0005524">
    <property type="term" value="F:ATP binding"/>
    <property type="evidence" value="ECO:0007669"/>
    <property type="project" value="UniProtKB-KW"/>
</dbReference>
<reference evidence="6 7" key="1">
    <citation type="submission" date="2019-01" db="EMBL/GenBank/DDBJ databases">
        <title>Geovibrio thiophilus DSM 11263, complete genome.</title>
        <authorList>
            <person name="Spring S."/>
            <person name="Bunk B."/>
            <person name="Sproer C."/>
        </authorList>
    </citation>
    <scope>NUCLEOTIDE SEQUENCE [LARGE SCALE GENOMIC DNA]</scope>
    <source>
        <strain evidence="6 7">DSM 11263</strain>
    </source>
</reference>
<dbReference type="InterPro" id="IPR027417">
    <property type="entry name" value="P-loop_NTPase"/>
</dbReference>
<gene>
    <name evidence="6" type="ORF">EP073_08905</name>
</gene>
<keyword evidence="4 6" id="KW-0067">ATP-binding</keyword>
<dbReference type="PROSITE" id="PS50893">
    <property type="entry name" value="ABC_TRANSPORTER_2"/>
    <property type="match status" value="1"/>
</dbReference>
<proteinExistence type="inferred from homology"/>
<name>A0A3R6AYJ9_9BACT</name>
<organism evidence="6 7">
    <name type="scientific">Geovibrio thiophilus</name>
    <dbReference type="NCBI Taxonomy" id="139438"/>
    <lineage>
        <taxon>Bacteria</taxon>
        <taxon>Pseudomonadati</taxon>
        <taxon>Deferribacterota</taxon>
        <taxon>Deferribacteres</taxon>
        <taxon>Deferribacterales</taxon>
        <taxon>Geovibrionaceae</taxon>
        <taxon>Geovibrio</taxon>
    </lineage>
</organism>
<evidence type="ECO:0000256" key="1">
    <source>
        <dbReference type="ARBA" id="ARBA00005417"/>
    </source>
</evidence>
<evidence type="ECO:0000256" key="3">
    <source>
        <dbReference type="ARBA" id="ARBA00022741"/>
    </source>
</evidence>
<dbReference type="CDD" id="cd03214">
    <property type="entry name" value="ABC_Iron-Siderophores_B12_Hemin"/>
    <property type="match status" value="1"/>
</dbReference>
<dbReference type="InterPro" id="IPR050153">
    <property type="entry name" value="Metal_Ion_Import_ABC"/>
</dbReference>
<evidence type="ECO:0000259" key="5">
    <source>
        <dbReference type="PROSITE" id="PS50893"/>
    </source>
</evidence>
<dbReference type="GO" id="GO:0016887">
    <property type="term" value="F:ATP hydrolysis activity"/>
    <property type="evidence" value="ECO:0007669"/>
    <property type="project" value="InterPro"/>
</dbReference>
<evidence type="ECO:0000256" key="2">
    <source>
        <dbReference type="ARBA" id="ARBA00022448"/>
    </source>
</evidence>
<protein>
    <submittedName>
        <fullName evidence="6">ABC transporter ATP-binding protein</fullName>
    </submittedName>
</protein>
<dbReference type="PROSITE" id="PS00211">
    <property type="entry name" value="ABC_TRANSPORTER_1"/>
    <property type="match status" value="1"/>
</dbReference>
<dbReference type="Proteomes" id="UP000287502">
    <property type="component" value="Chromosome"/>
</dbReference>
<dbReference type="PANTHER" id="PTHR42734:SF6">
    <property type="entry name" value="MOLYBDATE IMPORT ATP-BINDING PROTEIN MOLC"/>
    <property type="match status" value="1"/>
</dbReference>
<sequence>MIEVSGLHFGYSRKKSVLNGVSFRVGKGEIVNILGPNGCGKSTLIKLILGFMHAESGVISINGRDIRSIGRKRLASLVSYVPQMHSGVFSYSVLDVVLMGRVSMSPWYKYKEEDYEYAQRALTRLNLSHYAERPYLHLSGGERQLVLIARALAQKAEYFIMDEPVSGLDYGNQFLLLQVIKELSQEGLTVILTTHHPEHAVFLGGRSLLIKNGEVMGDGPSEDTINANCVCSLYNMPRSLVEQVSFTHYMKR</sequence>
<evidence type="ECO:0000256" key="4">
    <source>
        <dbReference type="ARBA" id="ARBA00022840"/>
    </source>
</evidence>
<dbReference type="KEGG" id="gtl:EP073_08905"/>
<dbReference type="SMART" id="SM00382">
    <property type="entry name" value="AAA"/>
    <property type="match status" value="1"/>
</dbReference>
<keyword evidence="2" id="KW-0813">Transport</keyword>
<comment type="similarity">
    <text evidence="1">Belongs to the ABC transporter superfamily.</text>
</comment>
<dbReference type="AlphaFoldDB" id="A0A3R6AYJ9"/>
<dbReference type="Gene3D" id="3.40.50.300">
    <property type="entry name" value="P-loop containing nucleotide triphosphate hydrolases"/>
    <property type="match status" value="1"/>
</dbReference>
<dbReference type="InterPro" id="IPR017871">
    <property type="entry name" value="ABC_transporter-like_CS"/>
</dbReference>
<accession>A0A3R6AYJ9</accession>
<dbReference type="SUPFAM" id="SSF52540">
    <property type="entry name" value="P-loop containing nucleoside triphosphate hydrolases"/>
    <property type="match status" value="1"/>
</dbReference>
<keyword evidence="7" id="KW-1185">Reference proteome</keyword>
<evidence type="ECO:0000313" key="7">
    <source>
        <dbReference type="Proteomes" id="UP000287502"/>
    </source>
</evidence>
<dbReference type="FunFam" id="3.40.50.300:FF:000134">
    <property type="entry name" value="Iron-enterobactin ABC transporter ATP-binding protein"/>
    <property type="match status" value="1"/>
</dbReference>
<evidence type="ECO:0000313" key="6">
    <source>
        <dbReference type="EMBL" id="QAR33514.1"/>
    </source>
</evidence>
<dbReference type="RefSeq" id="WP_128466800.1">
    <property type="nucleotide sequence ID" value="NZ_CP035108.1"/>
</dbReference>
<dbReference type="InterPro" id="IPR003439">
    <property type="entry name" value="ABC_transporter-like_ATP-bd"/>
</dbReference>
<dbReference type="Pfam" id="PF00005">
    <property type="entry name" value="ABC_tran"/>
    <property type="match status" value="1"/>
</dbReference>
<dbReference type="OrthoDB" id="9809450at2"/>
<feature type="domain" description="ABC transporter" evidence="5">
    <location>
        <begin position="2"/>
        <end position="237"/>
    </location>
</feature>
<dbReference type="EMBL" id="CP035108">
    <property type="protein sequence ID" value="QAR33514.1"/>
    <property type="molecule type" value="Genomic_DNA"/>
</dbReference>
<dbReference type="PANTHER" id="PTHR42734">
    <property type="entry name" value="METAL TRANSPORT SYSTEM ATP-BINDING PROTEIN TM_0124-RELATED"/>
    <property type="match status" value="1"/>
</dbReference>
<dbReference type="InterPro" id="IPR003593">
    <property type="entry name" value="AAA+_ATPase"/>
</dbReference>
<keyword evidence="3" id="KW-0547">Nucleotide-binding</keyword>